<dbReference type="EMBL" id="BMAT01009148">
    <property type="protein sequence ID" value="GFR99571.1"/>
    <property type="molecule type" value="Genomic_DNA"/>
</dbReference>
<keyword evidence="2" id="KW-1185">Reference proteome</keyword>
<proteinExistence type="predicted"/>
<protein>
    <submittedName>
        <fullName evidence="1">Uncharacterized protein</fullName>
    </submittedName>
</protein>
<organism evidence="1 2">
    <name type="scientific">Elysia marginata</name>
    <dbReference type="NCBI Taxonomy" id="1093978"/>
    <lineage>
        <taxon>Eukaryota</taxon>
        <taxon>Metazoa</taxon>
        <taxon>Spiralia</taxon>
        <taxon>Lophotrochozoa</taxon>
        <taxon>Mollusca</taxon>
        <taxon>Gastropoda</taxon>
        <taxon>Heterobranchia</taxon>
        <taxon>Euthyneura</taxon>
        <taxon>Panpulmonata</taxon>
        <taxon>Sacoglossa</taxon>
        <taxon>Placobranchoidea</taxon>
        <taxon>Plakobranchidae</taxon>
        <taxon>Elysia</taxon>
    </lineage>
</organism>
<accession>A0AAV4HQU4</accession>
<dbReference type="Proteomes" id="UP000762676">
    <property type="component" value="Unassembled WGS sequence"/>
</dbReference>
<reference evidence="1 2" key="1">
    <citation type="journal article" date="2021" name="Elife">
        <title>Chloroplast acquisition without the gene transfer in kleptoplastic sea slugs, Plakobranchus ocellatus.</title>
        <authorList>
            <person name="Maeda T."/>
            <person name="Takahashi S."/>
            <person name="Yoshida T."/>
            <person name="Shimamura S."/>
            <person name="Takaki Y."/>
            <person name="Nagai Y."/>
            <person name="Toyoda A."/>
            <person name="Suzuki Y."/>
            <person name="Arimoto A."/>
            <person name="Ishii H."/>
            <person name="Satoh N."/>
            <person name="Nishiyama T."/>
            <person name="Hasebe M."/>
            <person name="Maruyama T."/>
            <person name="Minagawa J."/>
            <person name="Obokata J."/>
            <person name="Shigenobu S."/>
        </authorList>
    </citation>
    <scope>NUCLEOTIDE SEQUENCE [LARGE SCALE GENOMIC DNA]</scope>
</reference>
<name>A0AAV4HQU4_9GAST</name>
<evidence type="ECO:0000313" key="1">
    <source>
        <dbReference type="EMBL" id="GFR99571.1"/>
    </source>
</evidence>
<dbReference type="AlphaFoldDB" id="A0AAV4HQU4"/>
<comment type="caution">
    <text evidence="1">The sequence shown here is derived from an EMBL/GenBank/DDBJ whole genome shotgun (WGS) entry which is preliminary data.</text>
</comment>
<evidence type="ECO:0000313" key="2">
    <source>
        <dbReference type="Proteomes" id="UP000762676"/>
    </source>
</evidence>
<sequence length="100" mass="11485">MIQEYVYPLGDMSSATLDTQSHSKINTVASDPTPTGSQRDTLLRLRTLHRRTLKKTIFTLRHVIEEDNKAVFTRGHVLQNNKVDMFTWGGQIPESRDEDK</sequence>
<gene>
    <name evidence="1" type="ORF">ElyMa_004531600</name>
</gene>